<name>A0A4Y9ZW55_9AGAM</name>
<gene>
    <name evidence="1" type="ORF">EWM64_g4961</name>
</gene>
<sequence>MHDSTPYRLDPLDTGSILLLSTELVDGRIPSATGAIEKEKLRISREIHQLERSCESLGGAALVVSLQVDHQNAQTVERIRRMRQSVNIWIRLQGQIDHLRTQLDTGMQMVQLLRENILLEEQMIHSLQLKALQHPGNAASIAIIFVVITIS</sequence>
<keyword evidence="2" id="KW-1185">Reference proteome</keyword>
<evidence type="ECO:0000313" key="2">
    <source>
        <dbReference type="Proteomes" id="UP000298061"/>
    </source>
</evidence>
<evidence type="ECO:0000313" key="1">
    <source>
        <dbReference type="EMBL" id="TFY79052.1"/>
    </source>
</evidence>
<reference evidence="1 2" key="1">
    <citation type="submission" date="2019-02" db="EMBL/GenBank/DDBJ databases">
        <title>Genome sequencing of the rare red list fungi Hericium alpestre (H. flagellum).</title>
        <authorList>
            <person name="Buettner E."/>
            <person name="Kellner H."/>
        </authorList>
    </citation>
    <scope>NUCLEOTIDE SEQUENCE [LARGE SCALE GENOMIC DNA]</scope>
    <source>
        <strain evidence="1 2">DSM 108284</strain>
    </source>
</reference>
<dbReference type="AlphaFoldDB" id="A0A4Y9ZW55"/>
<proteinExistence type="predicted"/>
<organism evidence="1 2">
    <name type="scientific">Hericium alpestre</name>
    <dbReference type="NCBI Taxonomy" id="135208"/>
    <lineage>
        <taxon>Eukaryota</taxon>
        <taxon>Fungi</taxon>
        <taxon>Dikarya</taxon>
        <taxon>Basidiomycota</taxon>
        <taxon>Agaricomycotina</taxon>
        <taxon>Agaricomycetes</taxon>
        <taxon>Russulales</taxon>
        <taxon>Hericiaceae</taxon>
        <taxon>Hericium</taxon>
    </lineage>
</organism>
<accession>A0A4Y9ZW55</accession>
<protein>
    <submittedName>
        <fullName evidence="1">Uncharacterized protein</fullName>
    </submittedName>
</protein>
<dbReference type="Proteomes" id="UP000298061">
    <property type="component" value="Unassembled WGS sequence"/>
</dbReference>
<dbReference type="EMBL" id="SFCI01000569">
    <property type="protein sequence ID" value="TFY79052.1"/>
    <property type="molecule type" value="Genomic_DNA"/>
</dbReference>
<comment type="caution">
    <text evidence="1">The sequence shown here is derived from an EMBL/GenBank/DDBJ whole genome shotgun (WGS) entry which is preliminary data.</text>
</comment>